<dbReference type="Pfam" id="PF01557">
    <property type="entry name" value="FAA_hydrolase"/>
    <property type="match status" value="1"/>
</dbReference>
<dbReference type="InterPro" id="IPR011234">
    <property type="entry name" value="Fumarylacetoacetase-like_C"/>
</dbReference>
<dbReference type="SUPFAM" id="SSF56529">
    <property type="entry name" value="FAH"/>
    <property type="match status" value="1"/>
</dbReference>
<dbReference type="InterPro" id="IPR050772">
    <property type="entry name" value="Hydratase-Decarb/MhpD_sf"/>
</dbReference>
<sequence length="261" mass="27445">MPDTALHHALAEDLLAAYVSGEPIPPLIETHPGLTVADAYAVQLEQVRHWEADGGVVRGHKVGLSSEAARRQIGVDEPDFGHLLDTMFYAEGEPIPTARFLQPRIEPEIAFVLRKPLRGPGVTAEQAADAVDHLLPALELVDSRIRDWKISIVDTVADNASSGAVVLGSTPVPLDAIDLTGAPCSLHLNDEVIETGDSSAVMGSPLNSLVWIANKLGEMGTALQPGHVILSGSITRVSPVAPGDRVTCTIDGLGAVSAVFS</sequence>
<dbReference type="GO" id="GO:0005737">
    <property type="term" value="C:cytoplasm"/>
    <property type="evidence" value="ECO:0007669"/>
    <property type="project" value="TreeGrafter"/>
</dbReference>
<keyword evidence="1" id="KW-0456">Lyase</keyword>
<proteinExistence type="predicted"/>
<dbReference type="EMBL" id="CP015163">
    <property type="protein sequence ID" value="AXB48409.1"/>
    <property type="molecule type" value="Genomic_DNA"/>
</dbReference>
<reference evidence="3 4" key="1">
    <citation type="submission" date="2016-04" db="EMBL/GenBank/DDBJ databases">
        <title>Complete genome sequence and analysis of deep-sea sediment isolate, Amycolatopsis sp. WP1.</title>
        <authorList>
            <person name="Wang H."/>
            <person name="Chen S."/>
            <person name="Wu Q."/>
        </authorList>
    </citation>
    <scope>NUCLEOTIDE SEQUENCE [LARGE SCALE GENOMIC DNA]</scope>
    <source>
        <strain evidence="3 4">WP1</strain>
    </source>
</reference>
<dbReference type="RefSeq" id="WP_113697506.1">
    <property type="nucleotide sequence ID" value="NZ_CP015163.1"/>
</dbReference>
<organism evidence="3 4">
    <name type="scientific">Amycolatopsis albispora</name>
    <dbReference type="NCBI Taxonomy" id="1804986"/>
    <lineage>
        <taxon>Bacteria</taxon>
        <taxon>Bacillati</taxon>
        <taxon>Actinomycetota</taxon>
        <taxon>Actinomycetes</taxon>
        <taxon>Pseudonocardiales</taxon>
        <taxon>Pseudonocardiaceae</taxon>
        <taxon>Amycolatopsis</taxon>
    </lineage>
</organism>
<evidence type="ECO:0000259" key="2">
    <source>
        <dbReference type="Pfam" id="PF01557"/>
    </source>
</evidence>
<dbReference type="KEGG" id="aab:A4R43_11400"/>
<dbReference type="PANTHER" id="PTHR30143:SF0">
    <property type="entry name" value="2-KETO-4-PENTENOATE HYDRATASE"/>
    <property type="match status" value="1"/>
</dbReference>
<dbReference type="AlphaFoldDB" id="A0A344LK35"/>
<dbReference type="Gene3D" id="3.90.850.10">
    <property type="entry name" value="Fumarylacetoacetase-like, C-terminal domain"/>
    <property type="match status" value="1"/>
</dbReference>
<dbReference type="PANTHER" id="PTHR30143">
    <property type="entry name" value="ACID HYDRATASE"/>
    <property type="match status" value="1"/>
</dbReference>
<evidence type="ECO:0000256" key="1">
    <source>
        <dbReference type="ARBA" id="ARBA00023239"/>
    </source>
</evidence>
<dbReference type="OrthoDB" id="9792137at2"/>
<evidence type="ECO:0000313" key="3">
    <source>
        <dbReference type="EMBL" id="AXB48409.1"/>
    </source>
</evidence>
<feature type="domain" description="Fumarylacetoacetase-like C-terminal" evidence="2">
    <location>
        <begin position="80"/>
        <end position="258"/>
    </location>
</feature>
<dbReference type="Proteomes" id="UP000250434">
    <property type="component" value="Chromosome"/>
</dbReference>
<dbReference type="InterPro" id="IPR036663">
    <property type="entry name" value="Fumarylacetoacetase_C_sf"/>
</dbReference>
<evidence type="ECO:0000313" key="4">
    <source>
        <dbReference type="Proteomes" id="UP000250434"/>
    </source>
</evidence>
<name>A0A344LK35_9PSEU</name>
<accession>A0A344LK35</accession>
<keyword evidence="4" id="KW-1185">Reference proteome</keyword>
<gene>
    <name evidence="3" type="ORF">A4R43_11400</name>
</gene>
<protein>
    <submittedName>
        <fullName evidence="3">2-keto-4-pentenoate hydratase</fullName>
    </submittedName>
</protein>
<dbReference type="GO" id="GO:0008684">
    <property type="term" value="F:2-oxopent-4-enoate hydratase activity"/>
    <property type="evidence" value="ECO:0007669"/>
    <property type="project" value="TreeGrafter"/>
</dbReference>